<dbReference type="KEGG" id="ahw:NCTC11636_00730"/>
<dbReference type="InterPro" id="IPR034746">
    <property type="entry name" value="POTRA"/>
</dbReference>
<dbReference type="PANTHER" id="PTHR37820">
    <property type="entry name" value="CELL DIVISION PROTEIN DIVIB"/>
    <property type="match status" value="1"/>
</dbReference>
<evidence type="ECO:0000256" key="2">
    <source>
        <dbReference type="ARBA" id="ARBA00022475"/>
    </source>
</evidence>
<feature type="domain" description="POTRA" evidence="10">
    <location>
        <begin position="112"/>
        <end position="182"/>
    </location>
</feature>
<dbReference type="InterPro" id="IPR050487">
    <property type="entry name" value="FtsQ_DivIB"/>
</dbReference>
<feature type="region of interest" description="Disordered" evidence="8">
    <location>
        <begin position="1"/>
        <end position="40"/>
    </location>
</feature>
<sequence length="305" mass="32073">MRKPSVPRPAGPEEEDSERTGAPAARPARVPGKELTHATAGGRLEVFGRGSVSRDGQGRRDRVVSTGLTDRLTERRRAERSLRTRRLGVVLVVAGVVAALVWALAFSPLLALRPQEVSVVGSDGTVSTQAVREVLAPYEGAALARLDVAVLGQEVADSLVRVKSARVTRSWPHGLKVTLTMRVPVAVRQVEGGYEVLDGEAVVLETVEQAPDGLVTITSQEQDPDGQQVSAVAQVVGSLDEATRAQVRSGSASESGQVTLALASGATVVWGDTSRSEVKARVLAELMTLEASTYDVSSPGSPTTS</sequence>
<name>A0A448HF26_9ACTO</name>
<evidence type="ECO:0000256" key="6">
    <source>
        <dbReference type="ARBA" id="ARBA00023136"/>
    </source>
</evidence>
<evidence type="ECO:0000313" key="11">
    <source>
        <dbReference type="EMBL" id="VEG26838.1"/>
    </source>
</evidence>
<dbReference type="Gene3D" id="3.10.20.310">
    <property type="entry name" value="membrane protein fhac"/>
    <property type="match status" value="1"/>
</dbReference>
<keyword evidence="7" id="KW-0131">Cell cycle</keyword>
<comment type="subcellular location">
    <subcellularLocation>
        <location evidence="1">Membrane</location>
    </subcellularLocation>
</comment>
<dbReference type="RefSeq" id="WP_126381901.1">
    <property type="nucleotide sequence ID" value="NZ_LR134350.1"/>
</dbReference>
<dbReference type="PROSITE" id="PS51779">
    <property type="entry name" value="POTRA"/>
    <property type="match status" value="1"/>
</dbReference>
<gene>
    <name evidence="11" type="ORF">NCTC11636_00730</name>
</gene>
<evidence type="ECO:0000256" key="9">
    <source>
        <dbReference type="SAM" id="Phobius"/>
    </source>
</evidence>
<keyword evidence="2" id="KW-1003">Cell membrane</keyword>
<dbReference type="EMBL" id="LR134350">
    <property type="protein sequence ID" value="VEG26838.1"/>
    <property type="molecule type" value="Genomic_DNA"/>
</dbReference>
<evidence type="ECO:0000256" key="5">
    <source>
        <dbReference type="ARBA" id="ARBA00022989"/>
    </source>
</evidence>
<feature type="compositionally biased region" description="Pro residues" evidence="8">
    <location>
        <begin position="1"/>
        <end position="10"/>
    </location>
</feature>
<dbReference type="OrthoDB" id="4793367at2"/>
<dbReference type="PANTHER" id="PTHR37820:SF1">
    <property type="entry name" value="CELL DIVISION PROTEIN FTSQ"/>
    <property type="match status" value="1"/>
</dbReference>
<protein>
    <submittedName>
        <fullName evidence="11">Cell division protein FtsQ</fullName>
    </submittedName>
</protein>
<evidence type="ECO:0000259" key="10">
    <source>
        <dbReference type="PROSITE" id="PS51779"/>
    </source>
</evidence>
<keyword evidence="6 9" id="KW-0472">Membrane</keyword>
<proteinExistence type="predicted"/>
<keyword evidence="3 11" id="KW-0132">Cell division</keyword>
<evidence type="ECO:0000256" key="4">
    <source>
        <dbReference type="ARBA" id="ARBA00022692"/>
    </source>
</evidence>
<keyword evidence="12" id="KW-1185">Reference proteome</keyword>
<organism evidence="11 12">
    <name type="scientific">Actinomyces howellii</name>
    <dbReference type="NCBI Taxonomy" id="52771"/>
    <lineage>
        <taxon>Bacteria</taxon>
        <taxon>Bacillati</taxon>
        <taxon>Actinomycetota</taxon>
        <taxon>Actinomycetes</taxon>
        <taxon>Actinomycetales</taxon>
        <taxon>Actinomycetaceae</taxon>
        <taxon>Actinomyces</taxon>
    </lineage>
</organism>
<evidence type="ECO:0000313" key="12">
    <source>
        <dbReference type="Proteomes" id="UP000266895"/>
    </source>
</evidence>
<keyword evidence="4 9" id="KW-0812">Transmembrane</keyword>
<dbReference type="GO" id="GO:0005886">
    <property type="term" value="C:plasma membrane"/>
    <property type="evidence" value="ECO:0007669"/>
    <property type="project" value="TreeGrafter"/>
</dbReference>
<evidence type="ECO:0000256" key="1">
    <source>
        <dbReference type="ARBA" id="ARBA00004370"/>
    </source>
</evidence>
<keyword evidence="5 9" id="KW-1133">Transmembrane helix</keyword>
<dbReference type="InterPro" id="IPR005548">
    <property type="entry name" value="Cell_div_FtsQ/DivIB_C"/>
</dbReference>
<accession>A0A448HF26</accession>
<evidence type="ECO:0000256" key="8">
    <source>
        <dbReference type="SAM" id="MobiDB-lite"/>
    </source>
</evidence>
<evidence type="ECO:0000256" key="7">
    <source>
        <dbReference type="ARBA" id="ARBA00023306"/>
    </source>
</evidence>
<feature type="transmembrane region" description="Helical" evidence="9">
    <location>
        <begin position="87"/>
        <end position="110"/>
    </location>
</feature>
<dbReference type="InterPro" id="IPR013685">
    <property type="entry name" value="POTRA_FtsQ_type"/>
</dbReference>
<dbReference type="Proteomes" id="UP000266895">
    <property type="component" value="Chromosome"/>
</dbReference>
<dbReference type="Pfam" id="PF08478">
    <property type="entry name" value="POTRA_1"/>
    <property type="match status" value="1"/>
</dbReference>
<dbReference type="GO" id="GO:0051301">
    <property type="term" value="P:cell division"/>
    <property type="evidence" value="ECO:0007669"/>
    <property type="project" value="UniProtKB-KW"/>
</dbReference>
<dbReference type="Pfam" id="PF03799">
    <property type="entry name" value="FtsQ_DivIB_C"/>
    <property type="match status" value="1"/>
</dbReference>
<reference evidence="11 12" key="1">
    <citation type="submission" date="2018-12" db="EMBL/GenBank/DDBJ databases">
        <authorList>
            <consortium name="Pathogen Informatics"/>
        </authorList>
    </citation>
    <scope>NUCLEOTIDE SEQUENCE [LARGE SCALE GENOMIC DNA]</scope>
    <source>
        <strain evidence="11 12">NCTC11636</strain>
    </source>
</reference>
<dbReference type="AlphaFoldDB" id="A0A448HF26"/>
<evidence type="ECO:0000256" key="3">
    <source>
        <dbReference type="ARBA" id="ARBA00022618"/>
    </source>
</evidence>